<evidence type="ECO:0000313" key="1">
    <source>
        <dbReference type="EMBL" id="CAB3667773.1"/>
    </source>
</evidence>
<name>A0A6J5ANS6_9BURK</name>
<accession>A0A6J5ANS6</accession>
<dbReference type="EMBL" id="CADIKB010000005">
    <property type="protein sequence ID" value="CAB3667773.1"/>
    <property type="molecule type" value="Genomic_DNA"/>
</dbReference>
<gene>
    <name evidence="1" type="ORF">LMG22037_01808</name>
</gene>
<dbReference type="Proteomes" id="UP000494249">
    <property type="component" value="Unassembled WGS sequence"/>
</dbReference>
<sequence>MPRRHLLQIELQTARQHRDRNFLRVGGGENEFDVRRRLFQRLQHGVEGVVREHVHFVDHVDLEAGVDRRIDRPFEQCRHFVDAAVARRVHLDIVDKAPLVDLPARATHAARRGTHASFAIQRLREDARQRRLADAPRAGKQIGVVQTAAIERVRERAHHVLLSDERREILRPPFACENLIGHPEIVSVTMARKTDSGARANVRPAPIEAG</sequence>
<proteinExistence type="predicted"/>
<organism evidence="1 2">
    <name type="scientific">Paraburkholderia phenoliruptrix</name>
    <dbReference type="NCBI Taxonomy" id="252970"/>
    <lineage>
        <taxon>Bacteria</taxon>
        <taxon>Pseudomonadati</taxon>
        <taxon>Pseudomonadota</taxon>
        <taxon>Betaproteobacteria</taxon>
        <taxon>Burkholderiales</taxon>
        <taxon>Burkholderiaceae</taxon>
        <taxon>Paraburkholderia</taxon>
    </lineage>
</organism>
<reference evidence="1 2" key="1">
    <citation type="submission" date="2020-04" db="EMBL/GenBank/DDBJ databases">
        <authorList>
            <person name="De Canck E."/>
        </authorList>
    </citation>
    <scope>NUCLEOTIDE SEQUENCE [LARGE SCALE GENOMIC DNA]</scope>
    <source>
        <strain evidence="1 2">LMG 22037</strain>
    </source>
</reference>
<protein>
    <submittedName>
        <fullName evidence="1">Uncharacterized protein</fullName>
    </submittedName>
</protein>
<dbReference type="AlphaFoldDB" id="A0A6J5ANS6"/>
<evidence type="ECO:0000313" key="2">
    <source>
        <dbReference type="Proteomes" id="UP000494249"/>
    </source>
</evidence>